<dbReference type="SUPFAM" id="SSF46955">
    <property type="entry name" value="Putative DNA-binding domain"/>
    <property type="match status" value="1"/>
</dbReference>
<protein>
    <submittedName>
        <fullName evidence="4">MerR family transcriptional regulator</fullName>
    </submittedName>
</protein>
<feature type="coiled-coil region" evidence="2">
    <location>
        <begin position="100"/>
        <end position="134"/>
    </location>
</feature>
<dbReference type="GO" id="GO:0003677">
    <property type="term" value="F:DNA binding"/>
    <property type="evidence" value="ECO:0007669"/>
    <property type="project" value="UniProtKB-KW"/>
</dbReference>
<evidence type="ECO:0000313" key="4">
    <source>
        <dbReference type="EMBL" id="MBB6637462.1"/>
    </source>
</evidence>
<gene>
    <name evidence="4" type="ORF">H7B67_25310</name>
</gene>
<comment type="caution">
    <text evidence="4">The sequence shown here is derived from an EMBL/GenBank/DDBJ whole genome shotgun (WGS) entry which is preliminary data.</text>
</comment>
<feature type="domain" description="HTH merR-type" evidence="3">
    <location>
        <begin position="1"/>
        <end position="70"/>
    </location>
</feature>
<dbReference type="EMBL" id="JACJVQ010000023">
    <property type="protein sequence ID" value="MBB6637462.1"/>
    <property type="molecule type" value="Genomic_DNA"/>
</dbReference>
<dbReference type="InterPro" id="IPR009061">
    <property type="entry name" value="DNA-bd_dom_put_sf"/>
</dbReference>
<reference evidence="4 5" key="1">
    <citation type="submission" date="2020-08" db="EMBL/GenBank/DDBJ databases">
        <title>Cohnella phylogeny.</title>
        <authorList>
            <person name="Dunlap C."/>
        </authorList>
    </citation>
    <scope>NUCLEOTIDE SEQUENCE [LARGE SCALE GENOMIC DNA]</scope>
    <source>
        <strain evidence="4 5">DSM 25241</strain>
    </source>
</reference>
<dbReference type="RefSeq" id="WP_185122677.1">
    <property type="nucleotide sequence ID" value="NZ_JACJVQ010000023.1"/>
</dbReference>
<dbReference type="SMART" id="SM00422">
    <property type="entry name" value="HTH_MERR"/>
    <property type="match status" value="1"/>
</dbReference>
<dbReference type="PROSITE" id="PS50937">
    <property type="entry name" value="HTH_MERR_2"/>
    <property type="match status" value="1"/>
</dbReference>
<evidence type="ECO:0000256" key="2">
    <source>
        <dbReference type="SAM" id="Coils"/>
    </source>
</evidence>
<dbReference type="PANTHER" id="PTHR30204:SF83">
    <property type="entry name" value="TRANSCRIPTIONAL REGULATOR, MERR FAMILY"/>
    <property type="match status" value="1"/>
</dbReference>
<evidence type="ECO:0000256" key="1">
    <source>
        <dbReference type="ARBA" id="ARBA00023125"/>
    </source>
</evidence>
<proteinExistence type="predicted"/>
<name>A0A841T1N1_9BACL</name>
<accession>A0A841T1N1</accession>
<dbReference type="Pfam" id="PF13411">
    <property type="entry name" value="MerR_1"/>
    <property type="match status" value="1"/>
</dbReference>
<evidence type="ECO:0000313" key="5">
    <source>
        <dbReference type="Proteomes" id="UP000535838"/>
    </source>
</evidence>
<dbReference type="Proteomes" id="UP000535838">
    <property type="component" value="Unassembled WGS sequence"/>
</dbReference>
<dbReference type="PRINTS" id="PR00040">
    <property type="entry name" value="HTHMERR"/>
</dbReference>
<dbReference type="PANTHER" id="PTHR30204">
    <property type="entry name" value="REDOX-CYCLING DRUG-SENSING TRANSCRIPTIONAL ACTIVATOR SOXR"/>
    <property type="match status" value="1"/>
</dbReference>
<dbReference type="InterPro" id="IPR000551">
    <property type="entry name" value="MerR-type_HTH_dom"/>
</dbReference>
<keyword evidence="1" id="KW-0238">DNA-binding</keyword>
<keyword evidence="5" id="KW-1185">Reference proteome</keyword>
<organism evidence="4 5">
    <name type="scientific">Cohnella thailandensis</name>
    <dbReference type="NCBI Taxonomy" id="557557"/>
    <lineage>
        <taxon>Bacteria</taxon>
        <taxon>Bacillati</taxon>
        <taxon>Bacillota</taxon>
        <taxon>Bacilli</taxon>
        <taxon>Bacillales</taxon>
        <taxon>Paenibacillaceae</taxon>
        <taxon>Cohnella</taxon>
    </lineage>
</organism>
<sequence>MYSIGQTAKLTGLSIDTLRYYEKIGLTKPPVRAKGRLRSYSEEDVRFLISLQCLKKTGLTLVEMKAFLMEGQCYANPYFPLSAEDRETIESRTSILAEHLARMEAQYAALASLMEQTKEKLEVYRELLAKEATKP</sequence>
<evidence type="ECO:0000259" key="3">
    <source>
        <dbReference type="PROSITE" id="PS50937"/>
    </source>
</evidence>
<dbReference type="AlphaFoldDB" id="A0A841T1N1"/>
<keyword evidence="2" id="KW-0175">Coiled coil</keyword>
<dbReference type="GO" id="GO:0003700">
    <property type="term" value="F:DNA-binding transcription factor activity"/>
    <property type="evidence" value="ECO:0007669"/>
    <property type="project" value="InterPro"/>
</dbReference>
<dbReference type="Gene3D" id="1.10.1660.10">
    <property type="match status" value="1"/>
</dbReference>
<dbReference type="InterPro" id="IPR047057">
    <property type="entry name" value="MerR_fam"/>
</dbReference>